<dbReference type="EMBL" id="GG662206">
    <property type="protein sequence ID" value="EAS07925.1"/>
    <property type="molecule type" value="Genomic_DNA"/>
</dbReference>
<accession>Q24JG6</accession>
<dbReference type="KEGG" id="tet:TTHERM_01431560"/>
<proteinExistence type="predicted"/>
<reference evidence="2" key="1">
    <citation type="journal article" date="2006" name="PLoS Biol.">
        <title>Macronuclear genome sequence of the ciliate Tetrahymena thermophila, a model eukaryote.</title>
        <authorList>
            <person name="Eisen J.A."/>
            <person name="Coyne R.S."/>
            <person name="Wu M."/>
            <person name="Wu D."/>
            <person name="Thiagarajan M."/>
            <person name="Wortman J.R."/>
            <person name="Badger J.H."/>
            <person name="Ren Q."/>
            <person name="Amedeo P."/>
            <person name="Jones K.M."/>
            <person name="Tallon L.J."/>
            <person name="Delcher A.L."/>
            <person name="Salzberg S.L."/>
            <person name="Silva J.C."/>
            <person name="Haas B.J."/>
            <person name="Majoros W.H."/>
            <person name="Farzad M."/>
            <person name="Carlton J.M."/>
            <person name="Smith R.K. Jr."/>
            <person name="Garg J."/>
            <person name="Pearlman R.E."/>
            <person name="Karrer K.M."/>
            <person name="Sun L."/>
            <person name="Manning G."/>
            <person name="Elde N.C."/>
            <person name="Turkewitz A.P."/>
            <person name="Asai D.J."/>
            <person name="Wilkes D.E."/>
            <person name="Wang Y."/>
            <person name="Cai H."/>
            <person name="Collins K."/>
            <person name="Stewart B.A."/>
            <person name="Lee S.R."/>
            <person name="Wilamowska K."/>
            <person name="Weinberg Z."/>
            <person name="Ruzzo W.L."/>
            <person name="Wloga D."/>
            <person name="Gaertig J."/>
            <person name="Frankel J."/>
            <person name="Tsao C.-C."/>
            <person name="Gorovsky M.A."/>
            <person name="Keeling P.J."/>
            <person name="Waller R.F."/>
            <person name="Patron N.J."/>
            <person name="Cherry J.M."/>
            <person name="Stover N.A."/>
            <person name="Krieger C.J."/>
            <person name="del Toro C."/>
            <person name="Ryder H.F."/>
            <person name="Williamson S.C."/>
            <person name="Barbeau R.A."/>
            <person name="Hamilton E.P."/>
            <person name="Orias E."/>
        </authorList>
    </citation>
    <scope>NUCLEOTIDE SEQUENCE [LARGE SCALE GENOMIC DNA]</scope>
    <source>
        <strain evidence="2">SB210</strain>
    </source>
</reference>
<gene>
    <name evidence="1" type="ORF">TTHERM_01431560</name>
</gene>
<protein>
    <submittedName>
        <fullName evidence="1">Uncharacterized protein</fullName>
    </submittedName>
</protein>
<dbReference type="HOGENOM" id="CLU_2781533_0_0_1"/>
<dbReference type="Proteomes" id="UP000009168">
    <property type="component" value="Unassembled WGS sequence"/>
</dbReference>
<sequence length="69" mass="8303">MQDSKINQFQNKNTFEKHSLMVEDFMLSLFFYFTIINKNEVLYAKCGIENYQAELKYLCSMKSLIFTIR</sequence>
<organism evidence="1 2">
    <name type="scientific">Tetrahymena thermophila (strain SB210)</name>
    <dbReference type="NCBI Taxonomy" id="312017"/>
    <lineage>
        <taxon>Eukaryota</taxon>
        <taxon>Sar</taxon>
        <taxon>Alveolata</taxon>
        <taxon>Ciliophora</taxon>
        <taxon>Intramacronucleata</taxon>
        <taxon>Oligohymenophorea</taxon>
        <taxon>Hymenostomatida</taxon>
        <taxon>Tetrahymenina</taxon>
        <taxon>Tetrahymenidae</taxon>
        <taxon>Tetrahymena</taxon>
    </lineage>
</organism>
<dbReference type="InParanoid" id="Q24JG6"/>
<keyword evidence="2" id="KW-1185">Reference proteome</keyword>
<dbReference type="RefSeq" id="XP_001028167.1">
    <property type="nucleotide sequence ID" value="XM_001028167.1"/>
</dbReference>
<evidence type="ECO:0000313" key="2">
    <source>
        <dbReference type="Proteomes" id="UP000009168"/>
    </source>
</evidence>
<evidence type="ECO:0000313" key="1">
    <source>
        <dbReference type="EMBL" id="EAS07925.1"/>
    </source>
</evidence>
<dbReference type="GeneID" id="7847019"/>
<name>Q24JG6_TETTS</name>
<dbReference type="AlphaFoldDB" id="Q24JG6"/>